<feature type="region of interest" description="Disordered" evidence="1">
    <location>
        <begin position="53"/>
        <end position="88"/>
    </location>
</feature>
<gene>
    <name evidence="2" type="ORF">JX360_08615</name>
</gene>
<dbReference type="EMBL" id="JAFIRA010000018">
    <property type="protein sequence ID" value="MCJ2542965.1"/>
    <property type="molecule type" value="Genomic_DNA"/>
</dbReference>
<comment type="caution">
    <text evidence="2">The sequence shown here is derived from an EMBL/GenBank/DDBJ whole genome shotgun (WGS) entry which is preliminary data.</text>
</comment>
<dbReference type="Proteomes" id="UP000830835">
    <property type="component" value="Unassembled WGS sequence"/>
</dbReference>
<proteinExistence type="predicted"/>
<evidence type="ECO:0000256" key="1">
    <source>
        <dbReference type="SAM" id="MobiDB-lite"/>
    </source>
</evidence>
<keyword evidence="3" id="KW-1185">Reference proteome</keyword>
<organism evidence="2 3">
    <name type="scientific">Thermostichus vulcanus str. 'Rupite'</name>
    <dbReference type="NCBI Taxonomy" id="2813851"/>
    <lineage>
        <taxon>Bacteria</taxon>
        <taxon>Bacillati</taxon>
        <taxon>Cyanobacteriota</taxon>
        <taxon>Cyanophyceae</taxon>
        <taxon>Thermostichales</taxon>
        <taxon>Thermostichaceae</taxon>
        <taxon>Thermostichus</taxon>
    </lineage>
</organism>
<evidence type="ECO:0000313" key="3">
    <source>
        <dbReference type="Proteomes" id="UP000830835"/>
    </source>
</evidence>
<name>A0ABT0CC79_THEVL</name>
<feature type="compositionally biased region" description="Polar residues" evidence="1">
    <location>
        <begin position="189"/>
        <end position="203"/>
    </location>
</feature>
<feature type="region of interest" description="Disordered" evidence="1">
    <location>
        <begin position="181"/>
        <end position="203"/>
    </location>
</feature>
<reference evidence="2" key="1">
    <citation type="submission" date="2021-02" db="EMBL/GenBank/DDBJ databases">
        <title>The CRISPR/cas machinery reduction and long-range gene transfer in the hot spring cyanobacterium Synechococcus.</title>
        <authorList>
            <person name="Dvorak P."/>
            <person name="Jahodarova E."/>
            <person name="Hasler P."/>
            <person name="Poulickova A."/>
        </authorList>
    </citation>
    <scope>NUCLEOTIDE SEQUENCE</scope>
    <source>
        <strain evidence="2">Rupite</strain>
    </source>
</reference>
<evidence type="ECO:0000313" key="2">
    <source>
        <dbReference type="EMBL" id="MCJ2542965.1"/>
    </source>
</evidence>
<protein>
    <submittedName>
        <fullName evidence="2">Uncharacterized protein</fullName>
    </submittedName>
</protein>
<accession>A0ABT0CC79</accession>
<sequence>MTPKSSSRTPARRVPVRVDSVVGPHLGLNVASVPVRSSSQGREALVHARRREHLRPAGSPASYQASTVRAVPVRTRRSRSSQSPQEPQAWEVACRIGVNVLFATAAISGLYRLLPVQLAQYHRLQVLEQQIEVLGTRVSRLQDGVDRGMDPLQQEALIKERLNKVPANQIQVRLVDPNSLVASEDEEASQTWIGQSTEPLSNP</sequence>